<dbReference type="CDD" id="cd06529">
    <property type="entry name" value="S24_LexA-like"/>
    <property type="match status" value="1"/>
</dbReference>
<keyword evidence="8" id="KW-0238">DNA-binding</keyword>
<gene>
    <name evidence="14" type="primary">lexA</name>
    <name evidence="14" type="ORF">ACFOPQ_15665</name>
</gene>
<dbReference type="EC" id="3.4.21.88" evidence="14"/>
<evidence type="ECO:0000256" key="12">
    <source>
        <dbReference type="RuleBase" id="RU003991"/>
    </source>
</evidence>
<comment type="caution">
    <text evidence="14">The sequence shown here is derived from an EMBL/GenBank/DDBJ whole genome shotgun (WGS) entry which is preliminary data.</text>
</comment>
<dbReference type="InterPro" id="IPR006197">
    <property type="entry name" value="Peptidase_S24_LexA"/>
</dbReference>
<dbReference type="SUPFAM" id="SSF51306">
    <property type="entry name" value="LexA/Signal peptidase"/>
    <property type="match status" value="1"/>
</dbReference>
<dbReference type="Gene3D" id="2.10.109.10">
    <property type="entry name" value="Umud Fragment, subunit A"/>
    <property type="match status" value="1"/>
</dbReference>
<evidence type="ECO:0000256" key="2">
    <source>
        <dbReference type="ARBA" id="ARBA00022491"/>
    </source>
</evidence>
<evidence type="ECO:0000256" key="3">
    <source>
        <dbReference type="ARBA" id="ARBA00022705"/>
    </source>
</evidence>
<feature type="domain" description="Peptidase S24/S26A/S26B/S26C" evidence="13">
    <location>
        <begin position="97"/>
        <end position="214"/>
    </location>
</feature>
<keyword evidence="7" id="KW-0805">Transcription regulation</keyword>
<dbReference type="InterPro" id="IPR036390">
    <property type="entry name" value="WH_DNA-bd_sf"/>
</dbReference>
<dbReference type="InterPro" id="IPR015927">
    <property type="entry name" value="Peptidase_S24_S26A/B/C"/>
</dbReference>
<dbReference type="Gene3D" id="1.10.10.10">
    <property type="entry name" value="Winged helix-like DNA-binding domain superfamily/Winged helix DNA-binding domain"/>
    <property type="match status" value="1"/>
</dbReference>
<evidence type="ECO:0000256" key="6">
    <source>
        <dbReference type="ARBA" id="ARBA00022813"/>
    </source>
</evidence>
<evidence type="ECO:0000256" key="8">
    <source>
        <dbReference type="ARBA" id="ARBA00023125"/>
    </source>
</evidence>
<evidence type="ECO:0000259" key="13">
    <source>
        <dbReference type="Pfam" id="PF00717"/>
    </source>
</evidence>
<evidence type="ECO:0000256" key="5">
    <source>
        <dbReference type="ARBA" id="ARBA00022801"/>
    </source>
</evidence>
<keyword evidence="2" id="KW-0678">Repressor</keyword>
<dbReference type="Pfam" id="PF00717">
    <property type="entry name" value="Peptidase_S24"/>
    <property type="match status" value="1"/>
</dbReference>
<feature type="non-terminal residue" evidence="14">
    <location>
        <position position="1"/>
    </location>
</feature>
<dbReference type="GO" id="GO:0004252">
    <property type="term" value="F:serine-type endopeptidase activity"/>
    <property type="evidence" value="ECO:0007669"/>
    <property type="project" value="UniProtKB-EC"/>
</dbReference>
<dbReference type="Proteomes" id="UP001595748">
    <property type="component" value="Unassembled WGS sequence"/>
</dbReference>
<dbReference type="InterPro" id="IPR039418">
    <property type="entry name" value="LexA-like"/>
</dbReference>
<accession>A0ABV8ADA1</accession>
<keyword evidence="4" id="KW-0227">DNA damage</keyword>
<dbReference type="NCBIfam" id="TIGR00498">
    <property type="entry name" value="lexA"/>
    <property type="match status" value="1"/>
</dbReference>
<dbReference type="InterPro" id="IPR006200">
    <property type="entry name" value="LexA"/>
</dbReference>
<keyword evidence="6 12" id="KW-0068">Autocatalytic cleavage</keyword>
<keyword evidence="5 12" id="KW-0378">Hydrolase</keyword>
<organism evidence="14 15">
    <name type="scientific">Deinococcus antarcticus</name>
    <dbReference type="NCBI Taxonomy" id="1298767"/>
    <lineage>
        <taxon>Bacteria</taxon>
        <taxon>Thermotogati</taxon>
        <taxon>Deinococcota</taxon>
        <taxon>Deinococci</taxon>
        <taxon>Deinococcales</taxon>
        <taxon>Deinococcaceae</taxon>
        <taxon>Deinococcus</taxon>
    </lineage>
</organism>
<dbReference type="PANTHER" id="PTHR33516:SF2">
    <property type="entry name" value="LEXA REPRESSOR-RELATED"/>
    <property type="match status" value="1"/>
</dbReference>
<keyword evidence="9" id="KW-0804">Transcription</keyword>
<evidence type="ECO:0000256" key="7">
    <source>
        <dbReference type="ARBA" id="ARBA00023015"/>
    </source>
</evidence>
<dbReference type="PRINTS" id="PR00726">
    <property type="entry name" value="LEXASERPTASE"/>
</dbReference>
<sequence length="232" mass="25308">SAYGLTGATCLAPLSAFWGSLHPELTHTRLNLLSAILKLGPQASLTSIARELGLSKEAVRQQATILRGDGYLQEQQDRYSPLQLTDKARRTLNIGIPIYGEIAAGFPILAEQNPDDVAPTLEALLGMKEGDFLLRVKGSSMIGIGVMDGDYVIVRRTNVAQDGEIVVALVQGENTATLKRFYHWNDEVILRSENPDMAQQTYPADQVLVQGRMIGRVGSIAQSVLPVLRGRR</sequence>
<dbReference type="RefSeq" id="WP_380079845.1">
    <property type="nucleotide sequence ID" value="NZ_JBHRZF010000180.1"/>
</dbReference>
<dbReference type="EMBL" id="JBHRZF010000180">
    <property type="protein sequence ID" value="MFC3862202.1"/>
    <property type="molecule type" value="Genomic_DNA"/>
</dbReference>
<evidence type="ECO:0000256" key="11">
    <source>
        <dbReference type="ARBA" id="ARBA00023236"/>
    </source>
</evidence>
<dbReference type="InterPro" id="IPR050077">
    <property type="entry name" value="LexA_repressor"/>
</dbReference>
<proteinExistence type="inferred from homology"/>
<evidence type="ECO:0000256" key="9">
    <source>
        <dbReference type="ARBA" id="ARBA00023163"/>
    </source>
</evidence>
<evidence type="ECO:0000256" key="1">
    <source>
        <dbReference type="ARBA" id="ARBA00007484"/>
    </source>
</evidence>
<evidence type="ECO:0000256" key="10">
    <source>
        <dbReference type="ARBA" id="ARBA00023204"/>
    </source>
</evidence>
<evidence type="ECO:0000313" key="15">
    <source>
        <dbReference type="Proteomes" id="UP001595748"/>
    </source>
</evidence>
<evidence type="ECO:0000256" key="4">
    <source>
        <dbReference type="ARBA" id="ARBA00022763"/>
    </source>
</evidence>
<comment type="similarity">
    <text evidence="1 12">Belongs to the peptidase S24 family.</text>
</comment>
<dbReference type="PANTHER" id="PTHR33516">
    <property type="entry name" value="LEXA REPRESSOR"/>
    <property type="match status" value="1"/>
</dbReference>
<dbReference type="SUPFAM" id="SSF46785">
    <property type="entry name" value="Winged helix' DNA-binding domain"/>
    <property type="match status" value="1"/>
</dbReference>
<dbReference type="InterPro" id="IPR036388">
    <property type="entry name" value="WH-like_DNA-bd_sf"/>
</dbReference>
<keyword evidence="3" id="KW-0235">DNA replication</keyword>
<keyword evidence="15" id="KW-1185">Reference proteome</keyword>
<keyword evidence="10" id="KW-0234">DNA repair</keyword>
<protein>
    <submittedName>
        <fullName evidence="14">Transcriptional repressor LexA</fullName>
        <ecNumber evidence="14">3.4.21.88</ecNumber>
    </submittedName>
</protein>
<name>A0ABV8ADA1_9DEIO</name>
<dbReference type="InterPro" id="IPR036286">
    <property type="entry name" value="LexA/Signal_pep-like_sf"/>
</dbReference>
<reference evidence="15" key="1">
    <citation type="journal article" date="2019" name="Int. J. Syst. Evol. Microbiol.">
        <title>The Global Catalogue of Microorganisms (GCM) 10K type strain sequencing project: providing services to taxonomists for standard genome sequencing and annotation.</title>
        <authorList>
            <consortium name="The Broad Institute Genomics Platform"/>
            <consortium name="The Broad Institute Genome Sequencing Center for Infectious Disease"/>
            <person name="Wu L."/>
            <person name="Ma J."/>
        </authorList>
    </citation>
    <scope>NUCLEOTIDE SEQUENCE [LARGE SCALE GENOMIC DNA]</scope>
    <source>
        <strain evidence="15">CCTCC AB 2013263</strain>
    </source>
</reference>
<evidence type="ECO:0000313" key="14">
    <source>
        <dbReference type="EMBL" id="MFC3862202.1"/>
    </source>
</evidence>
<keyword evidence="11" id="KW-0742">SOS response</keyword>